<dbReference type="RefSeq" id="XP_041689109.1">
    <property type="nucleotide sequence ID" value="XM_041823539.1"/>
</dbReference>
<evidence type="ECO:0000259" key="2">
    <source>
        <dbReference type="Pfam" id="PF07859"/>
    </source>
</evidence>
<dbReference type="Gene3D" id="3.40.50.1820">
    <property type="entry name" value="alpha/beta hydrolase"/>
    <property type="match status" value="1"/>
</dbReference>
<dbReference type="AlphaFoldDB" id="A0A1L7U2U8"/>
<dbReference type="SUPFAM" id="SSF53474">
    <property type="entry name" value="alpha/beta-Hydrolases"/>
    <property type="match status" value="1"/>
</dbReference>
<evidence type="ECO:0000313" key="3">
    <source>
        <dbReference type="EMBL" id="CVL05058.1"/>
    </source>
</evidence>
<keyword evidence="4" id="KW-1185">Reference proteome</keyword>
<name>A0A1L7U2U8_FUSMA</name>
<dbReference type="GO" id="GO:0008236">
    <property type="term" value="F:serine-type peptidase activity"/>
    <property type="evidence" value="ECO:0007669"/>
    <property type="project" value="InterPro"/>
</dbReference>
<protein>
    <recommendedName>
        <fullName evidence="2">Alpha/beta hydrolase fold-3 domain-containing protein</fullName>
    </recommendedName>
</protein>
<dbReference type="InterPro" id="IPR029058">
    <property type="entry name" value="AB_hydrolase_fold"/>
</dbReference>
<evidence type="ECO:0000256" key="1">
    <source>
        <dbReference type="ARBA" id="ARBA00022801"/>
    </source>
</evidence>
<dbReference type="InterPro" id="IPR013094">
    <property type="entry name" value="AB_hydrolase_3"/>
</dbReference>
<accession>A0A1L7U2U8</accession>
<organism evidence="3 4">
    <name type="scientific">Fusarium mangiferae</name>
    <name type="common">Mango malformation disease fungus</name>
    <dbReference type="NCBI Taxonomy" id="192010"/>
    <lineage>
        <taxon>Eukaryota</taxon>
        <taxon>Fungi</taxon>
        <taxon>Dikarya</taxon>
        <taxon>Ascomycota</taxon>
        <taxon>Pezizomycotina</taxon>
        <taxon>Sordariomycetes</taxon>
        <taxon>Hypocreomycetidae</taxon>
        <taxon>Hypocreales</taxon>
        <taxon>Nectriaceae</taxon>
        <taxon>Fusarium</taxon>
        <taxon>Fusarium fujikuroi species complex</taxon>
    </lineage>
</organism>
<proteinExistence type="predicted"/>
<gene>
    <name evidence="3" type="ORF">FMAN_13028</name>
</gene>
<comment type="caution">
    <text evidence="3">The sequence shown here is derived from an EMBL/GenBank/DDBJ whole genome shotgun (WGS) entry which is preliminary data.</text>
</comment>
<dbReference type="PANTHER" id="PTHR48081">
    <property type="entry name" value="AB HYDROLASE SUPERFAMILY PROTEIN C4A8.06C"/>
    <property type="match status" value="1"/>
</dbReference>
<dbReference type="GO" id="GO:0006508">
    <property type="term" value="P:proteolysis"/>
    <property type="evidence" value="ECO:0007669"/>
    <property type="project" value="InterPro"/>
</dbReference>
<dbReference type="Pfam" id="PF07859">
    <property type="entry name" value="Abhydrolase_3"/>
    <property type="match status" value="1"/>
</dbReference>
<dbReference type="GeneID" id="65092278"/>
<dbReference type="PANTHER" id="PTHR48081:SF3">
    <property type="entry name" value="ALPHA_BETA HYDROLASE FOLD-3 DOMAIN-CONTAINING PROTEIN"/>
    <property type="match status" value="1"/>
</dbReference>
<sequence>MSKPLRVPYKIAGKTSIPTDIHIPSSRAAQKYDLLPVLIMFHGGGFMLGHSGMNNADQIEDCLERGWIVLSVEYRLCPGVNVLEGPIRDARDALLWVQEGGLEAALKESSETVCPDTKRIMAMGASAGGTLALSLAWNVPAPPIAILDFYGPKDFSNESWLQPIDGMLPRPIVSLQSSDIARLYEAKDIFAGGLSLEGQTASPLPDATLDIELDSKRKLFALQAIAQGRILSVIWPPFPSDLHLIDPLLNVDRDWPPVAIVHGNIDALVPISLSQRFADKLKQHGVETEFIEVANEPHTFLGTLIKGSKTWYTQQKGFDFLERVLMQSFKKKPHSNM</sequence>
<dbReference type="Proteomes" id="UP000184255">
    <property type="component" value="Unassembled WGS sequence"/>
</dbReference>
<dbReference type="InterPro" id="IPR050300">
    <property type="entry name" value="GDXG_lipolytic_enzyme"/>
</dbReference>
<evidence type="ECO:0000313" key="4">
    <source>
        <dbReference type="Proteomes" id="UP000184255"/>
    </source>
</evidence>
<dbReference type="VEuPathDB" id="FungiDB:FMAN_13028"/>
<dbReference type="EMBL" id="FCQH01000015">
    <property type="protein sequence ID" value="CVL05058.1"/>
    <property type="molecule type" value="Genomic_DNA"/>
</dbReference>
<feature type="domain" description="Alpha/beta hydrolase fold-3" evidence="2">
    <location>
        <begin position="38"/>
        <end position="139"/>
    </location>
</feature>
<reference evidence="4" key="1">
    <citation type="journal article" date="2016" name="Genome Biol. Evol.">
        <title>Comparative 'omics' of the Fusarium fujikuroi species complex highlights differences in genetic potential and metabolite synthesis.</title>
        <authorList>
            <person name="Niehaus E.-M."/>
            <person name="Muensterkoetter M."/>
            <person name="Proctor R.H."/>
            <person name="Brown D.W."/>
            <person name="Sharon A."/>
            <person name="Idan Y."/>
            <person name="Oren-Young L."/>
            <person name="Sieber C.M."/>
            <person name="Novak O."/>
            <person name="Pencik A."/>
            <person name="Tarkowska D."/>
            <person name="Hromadova K."/>
            <person name="Freeman S."/>
            <person name="Maymon M."/>
            <person name="Elazar M."/>
            <person name="Youssef S.A."/>
            <person name="El-Shabrawy E.S.M."/>
            <person name="Shalaby A.B.A."/>
            <person name="Houterman P."/>
            <person name="Brock N.L."/>
            <person name="Burkhardt I."/>
            <person name="Tsavkelova E.A."/>
            <person name="Dickschat J.S."/>
            <person name="Galuszka P."/>
            <person name="Gueldener U."/>
            <person name="Tudzynski B."/>
        </authorList>
    </citation>
    <scope>NUCLEOTIDE SEQUENCE [LARGE SCALE GENOMIC DNA]</scope>
    <source>
        <strain evidence="4">MRC7560</strain>
    </source>
</reference>
<keyword evidence="1" id="KW-0378">Hydrolase</keyword>